<accession>A0A060VXC8</accession>
<organism evidence="1 2">
    <name type="scientific">Oncorhynchus mykiss</name>
    <name type="common">Rainbow trout</name>
    <name type="synonym">Salmo gairdneri</name>
    <dbReference type="NCBI Taxonomy" id="8022"/>
    <lineage>
        <taxon>Eukaryota</taxon>
        <taxon>Metazoa</taxon>
        <taxon>Chordata</taxon>
        <taxon>Craniata</taxon>
        <taxon>Vertebrata</taxon>
        <taxon>Euteleostomi</taxon>
        <taxon>Actinopterygii</taxon>
        <taxon>Neopterygii</taxon>
        <taxon>Teleostei</taxon>
        <taxon>Protacanthopterygii</taxon>
        <taxon>Salmoniformes</taxon>
        <taxon>Salmonidae</taxon>
        <taxon>Salmoninae</taxon>
        <taxon>Oncorhynchus</taxon>
    </lineage>
</organism>
<dbReference type="STRING" id="8022.A0A060VXC8"/>
<reference evidence="1" key="1">
    <citation type="journal article" date="2014" name="Nat. Commun.">
        <title>The rainbow trout genome provides novel insights into evolution after whole-genome duplication in vertebrates.</title>
        <authorList>
            <person name="Berthelot C."/>
            <person name="Brunet F."/>
            <person name="Chalopin D."/>
            <person name="Juanchich A."/>
            <person name="Bernard M."/>
            <person name="Noel B."/>
            <person name="Bento P."/>
            <person name="Da Silva C."/>
            <person name="Labadie K."/>
            <person name="Alberti A."/>
            <person name="Aury J.M."/>
            <person name="Louis A."/>
            <person name="Dehais P."/>
            <person name="Bardou P."/>
            <person name="Montfort J."/>
            <person name="Klopp C."/>
            <person name="Cabau C."/>
            <person name="Gaspin C."/>
            <person name="Thorgaard G.H."/>
            <person name="Boussaha M."/>
            <person name="Quillet E."/>
            <person name="Guyomard R."/>
            <person name="Galiana D."/>
            <person name="Bobe J."/>
            <person name="Volff J.N."/>
            <person name="Genet C."/>
            <person name="Wincker P."/>
            <person name="Jaillon O."/>
            <person name="Roest Crollius H."/>
            <person name="Guiguen Y."/>
        </authorList>
    </citation>
    <scope>NUCLEOTIDE SEQUENCE [LARGE SCALE GENOMIC DNA]</scope>
</reference>
<protein>
    <submittedName>
        <fullName evidence="1">Uncharacterized protein</fullName>
    </submittedName>
</protein>
<dbReference type="Proteomes" id="UP000193380">
    <property type="component" value="Unassembled WGS sequence"/>
</dbReference>
<evidence type="ECO:0000313" key="2">
    <source>
        <dbReference type="Proteomes" id="UP000193380"/>
    </source>
</evidence>
<sequence>MDEIKLTCSASLTTKVAAWFKDVSSCPSQLKSFSDHLLQTAHSVYKQQPDHPNTRPVVSDVLTFLGSIKAWDKVLTISDKNHYKDLVS</sequence>
<name>A0A060VXC8_ONCMY</name>
<reference evidence="1" key="2">
    <citation type="submission" date="2014-03" db="EMBL/GenBank/DDBJ databases">
        <authorList>
            <person name="Genoscope - CEA"/>
        </authorList>
    </citation>
    <scope>NUCLEOTIDE SEQUENCE</scope>
</reference>
<proteinExistence type="predicted"/>
<evidence type="ECO:0000313" key="1">
    <source>
        <dbReference type="EMBL" id="CDQ59648.1"/>
    </source>
</evidence>
<dbReference type="EMBL" id="FR904329">
    <property type="protein sequence ID" value="CDQ59648.1"/>
    <property type="molecule type" value="Genomic_DNA"/>
</dbReference>
<dbReference type="AlphaFoldDB" id="A0A060VXC8"/>
<dbReference type="PaxDb" id="8022-A0A060VXC8"/>
<gene>
    <name evidence="1" type="ORF">GSONMT00080269001</name>
</gene>